<proteinExistence type="predicted"/>
<keyword evidence="2" id="KW-1133">Transmembrane helix</keyword>
<keyword evidence="2" id="KW-0472">Membrane</keyword>
<dbReference type="InterPro" id="IPR013783">
    <property type="entry name" value="Ig-like_fold"/>
</dbReference>
<organism evidence="4 5">
    <name type="scientific">Dissostichus mawsoni</name>
    <name type="common">Antarctic cod</name>
    <dbReference type="NCBI Taxonomy" id="36200"/>
    <lineage>
        <taxon>Eukaryota</taxon>
        <taxon>Metazoa</taxon>
        <taxon>Chordata</taxon>
        <taxon>Craniata</taxon>
        <taxon>Vertebrata</taxon>
        <taxon>Euteleostomi</taxon>
        <taxon>Actinopterygii</taxon>
        <taxon>Neopterygii</taxon>
        <taxon>Teleostei</taxon>
        <taxon>Neoteleostei</taxon>
        <taxon>Acanthomorphata</taxon>
        <taxon>Eupercaria</taxon>
        <taxon>Perciformes</taxon>
        <taxon>Notothenioidei</taxon>
        <taxon>Nototheniidae</taxon>
        <taxon>Dissostichus</taxon>
    </lineage>
</organism>
<protein>
    <recommendedName>
        <fullName evidence="3">Ig-like domain-containing protein</fullName>
    </recommendedName>
</protein>
<dbReference type="Gene3D" id="2.60.40.10">
    <property type="entry name" value="Immunoglobulins"/>
    <property type="match status" value="1"/>
</dbReference>
<sequence length="331" mass="36605">KHSCSLKSPSVSPPQEHSCSLKSPSVSPPQEHSCSLKSPSVSPPKEHSCSLKSPSVSPPKEHSCSLKSPSVSPPQEHSCSLKSPSVSPPQEHSYSLKSPSVSPPQEHSCSLKSPSVSPPQKHSCSLKRTFVVNVTQTSYQAEENQNITLEWTFGTRTDTSLSSISTLCKLFTETRPYVLFHLHRGVESPESQDPEFAGRVQWDKDVLTEGRLTLHVSRLRTNDSGFYVCDILVRPDGSNSRRCWLNLLKSSNPETNRESTTRESERCLGYLGLLAALVVVFNVSNACITLIRYKRRTHNAAIHTGSSSEKQTIRTYISPSESEHKVRLSNI</sequence>
<feature type="transmembrane region" description="Helical" evidence="2">
    <location>
        <begin position="268"/>
        <end position="291"/>
    </location>
</feature>
<reference evidence="4 5" key="1">
    <citation type="submission" date="2020-03" db="EMBL/GenBank/DDBJ databases">
        <title>Dissostichus mawsoni Genome sequencing and assembly.</title>
        <authorList>
            <person name="Park H."/>
        </authorList>
    </citation>
    <scope>NUCLEOTIDE SEQUENCE [LARGE SCALE GENOMIC DNA]</scope>
    <source>
        <strain evidence="4">DM0001</strain>
        <tissue evidence="4">Muscle</tissue>
    </source>
</reference>
<keyword evidence="2" id="KW-0812">Transmembrane</keyword>
<accession>A0A7J5XPT6</accession>
<gene>
    <name evidence="4" type="ORF">F7725_010621</name>
</gene>
<name>A0A7J5XPT6_DISMA</name>
<evidence type="ECO:0000256" key="1">
    <source>
        <dbReference type="SAM" id="MobiDB-lite"/>
    </source>
</evidence>
<comment type="caution">
    <text evidence="4">The sequence shown here is derived from an EMBL/GenBank/DDBJ whole genome shotgun (WGS) entry which is preliminary data.</text>
</comment>
<feature type="region of interest" description="Disordered" evidence="1">
    <location>
        <begin position="1"/>
        <end position="122"/>
    </location>
</feature>
<dbReference type="OrthoDB" id="10012075at2759"/>
<feature type="compositionally biased region" description="Polar residues" evidence="1">
    <location>
        <begin position="1"/>
        <end position="40"/>
    </location>
</feature>
<dbReference type="PROSITE" id="PS50835">
    <property type="entry name" value="IG_LIKE"/>
    <property type="match status" value="1"/>
</dbReference>
<dbReference type="Proteomes" id="UP000518266">
    <property type="component" value="Unassembled WGS sequence"/>
</dbReference>
<feature type="non-terminal residue" evidence="4">
    <location>
        <position position="1"/>
    </location>
</feature>
<feature type="compositionally biased region" description="Polar residues" evidence="1">
    <location>
        <begin position="65"/>
        <end position="122"/>
    </location>
</feature>
<dbReference type="EMBL" id="JAAKFY010000022">
    <property type="protein sequence ID" value="KAF3838853.1"/>
    <property type="molecule type" value="Genomic_DNA"/>
</dbReference>
<feature type="domain" description="Ig-like" evidence="3">
    <location>
        <begin position="99"/>
        <end position="231"/>
    </location>
</feature>
<keyword evidence="5" id="KW-1185">Reference proteome</keyword>
<dbReference type="AlphaFoldDB" id="A0A7J5XPT6"/>
<dbReference type="SUPFAM" id="SSF48726">
    <property type="entry name" value="Immunoglobulin"/>
    <property type="match status" value="1"/>
</dbReference>
<evidence type="ECO:0000256" key="2">
    <source>
        <dbReference type="SAM" id="Phobius"/>
    </source>
</evidence>
<evidence type="ECO:0000259" key="3">
    <source>
        <dbReference type="PROSITE" id="PS50835"/>
    </source>
</evidence>
<dbReference type="InterPro" id="IPR036179">
    <property type="entry name" value="Ig-like_dom_sf"/>
</dbReference>
<evidence type="ECO:0000313" key="4">
    <source>
        <dbReference type="EMBL" id="KAF3838853.1"/>
    </source>
</evidence>
<dbReference type="InterPro" id="IPR007110">
    <property type="entry name" value="Ig-like_dom"/>
</dbReference>
<evidence type="ECO:0000313" key="5">
    <source>
        <dbReference type="Proteomes" id="UP000518266"/>
    </source>
</evidence>